<dbReference type="Gene3D" id="1.10.420.10">
    <property type="entry name" value="Peroxidase, domain 2"/>
    <property type="match status" value="1"/>
</dbReference>
<evidence type="ECO:0000313" key="16">
    <source>
        <dbReference type="Proteomes" id="UP000636709"/>
    </source>
</evidence>
<sequence length="166" mass="18874">MEPREDEGSSASFRIWFLVTLINAFSSKGLGGVDLVRRPHRRQGPLQRLRRPHSEPQRRLHHKARPGLRQRRQPERFDNAYFVDLRNRQGVLTSDQGLANDGRTSWLVNGFADNQGWFFGQFAASMEKMSKLSASSGGGEIRRNCFRRNSLGIIIQHGTDDLQASA</sequence>
<keyword evidence="4" id="KW-0575">Peroxidase</keyword>
<evidence type="ECO:0000259" key="14">
    <source>
        <dbReference type="PROSITE" id="PS50873"/>
    </source>
</evidence>
<dbReference type="PANTHER" id="PTHR31517">
    <property type="match status" value="1"/>
</dbReference>
<evidence type="ECO:0000256" key="5">
    <source>
        <dbReference type="ARBA" id="ARBA00022617"/>
    </source>
</evidence>
<dbReference type="EMBL" id="JACEFO010001866">
    <property type="protein sequence ID" value="KAF8698079.1"/>
    <property type="molecule type" value="Genomic_DNA"/>
</dbReference>
<keyword evidence="8" id="KW-0560">Oxidoreductase</keyword>
<feature type="region of interest" description="Disordered" evidence="13">
    <location>
        <begin position="37"/>
        <end position="70"/>
    </location>
</feature>
<evidence type="ECO:0000256" key="13">
    <source>
        <dbReference type="SAM" id="MobiDB-lite"/>
    </source>
</evidence>
<comment type="caution">
    <text evidence="15">The sequence shown here is derived from an EMBL/GenBank/DDBJ whole genome shotgun (WGS) entry which is preliminary data.</text>
</comment>
<dbReference type="GO" id="GO:0042744">
    <property type="term" value="P:hydrogen peroxide catabolic process"/>
    <property type="evidence" value="ECO:0007669"/>
    <property type="project" value="UniProtKB-KW"/>
</dbReference>
<comment type="catalytic activity">
    <reaction evidence="1">
        <text>2 a phenolic donor + H2O2 = 2 a phenolic radical donor + 2 H2O</text>
        <dbReference type="Rhea" id="RHEA:56136"/>
        <dbReference type="ChEBI" id="CHEBI:15377"/>
        <dbReference type="ChEBI" id="CHEBI:16240"/>
        <dbReference type="ChEBI" id="CHEBI:139520"/>
        <dbReference type="ChEBI" id="CHEBI:139521"/>
        <dbReference type="EC" id="1.11.1.7"/>
    </reaction>
</comment>
<protein>
    <recommendedName>
        <fullName evidence="14">Plant heme peroxidase family profile domain-containing protein</fullName>
    </recommendedName>
</protein>
<dbReference type="Pfam" id="PF00141">
    <property type="entry name" value="peroxidase"/>
    <property type="match status" value="1"/>
</dbReference>
<evidence type="ECO:0000313" key="15">
    <source>
        <dbReference type="EMBL" id="KAF8698079.1"/>
    </source>
</evidence>
<dbReference type="GO" id="GO:0005576">
    <property type="term" value="C:extracellular region"/>
    <property type="evidence" value="ECO:0007669"/>
    <property type="project" value="UniProtKB-SubCell"/>
</dbReference>
<keyword evidence="7 11" id="KW-0106">Calcium</keyword>
<dbReference type="PANTHER" id="PTHR31517:SF51">
    <property type="entry name" value="PEROXIDASE 55"/>
    <property type="match status" value="1"/>
</dbReference>
<evidence type="ECO:0000256" key="10">
    <source>
        <dbReference type="ARBA" id="ARBA00023324"/>
    </source>
</evidence>
<comment type="cofactor">
    <cofactor evidence="11">
        <name>Ca(2+)</name>
        <dbReference type="ChEBI" id="CHEBI:29108"/>
    </cofactor>
    <text evidence="11">Binds 2 calcium ions per subunit.</text>
</comment>
<dbReference type="SUPFAM" id="SSF48113">
    <property type="entry name" value="Heme-dependent peroxidases"/>
    <property type="match status" value="1"/>
</dbReference>
<keyword evidence="16" id="KW-1185">Reference proteome</keyword>
<comment type="similarity">
    <text evidence="12">Belongs to the peroxidase family.</text>
</comment>
<organism evidence="15 16">
    <name type="scientific">Digitaria exilis</name>
    <dbReference type="NCBI Taxonomy" id="1010633"/>
    <lineage>
        <taxon>Eukaryota</taxon>
        <taxon>Viridiplantae</taxon>
        <taxon>Streptophyta</taxon>
        <taxon>Embryophyta</taxon>
        <taxon>Tracheophyta</taxon>
        <taxon>Spermatophyta</taxon>
        <taxon>Magnoliopsida</taxon>
        <taxon>Liliopsida</taxon>
        <taxon>Poales</taxon>
        <taxon>Poaceae</taxon>
        <taxon>PACMAD clade</taxon>
        <taxon>Panicoideae</taxon>
        <taxon>Panicodae</taxon>
        <taxon>Paniceae</taxon>
        <taxon>Anthephorinae</taxon>
        <taxon>Digitaria</taxon>
    </lineage>
</organism>
<dbReference type="GO" id="GO:0046872">
    <property type="term" value="F:metal ion binding"/>
    <property type="evidence" value="ECO:0007669"/>
    <property type="project" value="UniProtKB-KW"/>
</dbReference>
<feature type="domain" description="Plant heme peroxidase family profile" evidence="14">
    <location>
        <begin position="18"/>
        <end position="149"/>
    </location>
</feature>
<evidence type="ECO:0000256" key="1">
    <source>
        <dbReference type="ARBA" id="ARBA00000189"/>
    </source>
</evidence>
<name>A0A835BHN8_9POAL</name>
<dbReference type="PRINTS" id="PR00461">
    <property type="entry name" value="PLPEROXIDASE"/>
</dbReference>
<dbReference type="AlphaFoldDB" id="A0A835BHN8"/>
<evidence type="ECO:0000256" key="12">
    <source>
        <dbReference type="RuleBase" id="RU004241"/>
    </source>
</evidence>
<dbReference type="GO" id="GO:0140825">
    <property type="term" value="F:lactoperoxidase activity"/>
    <property type="evidence" value="ECO:0007669"/>
    <property type="project" value="UniProtKB-EC"/>
</dbReference>
<feature type="compositionally biased region" description="Basic residues" evidence="13">
    <location>
        <begin position="38"/>
        <end position="51"/>
    </location>
</feature>
<proteinExistence type="inferred from homology"/>
<evidence type="ECO:0000256" key="2">
    <source>
        <dbReference type="ARBA" id="ARBA00001970"/>
    </source>
</evidence>
<dbReference type="PROSITE" id="PS50873">
    <property type="entry name" value="PEROXIDASE_4"/>
    <property type="match status" value="1"/>
</dbReference>
<keyword evidence="5" id="KW-0349">Heme</keyword>
<evidence type="ECO:0000256" key="8">
    <source>
        <dbReference type="ARBA" id="ARBA00023002"/>
    </source>
</evidence>
<accession>A0A835BHN8</accession>
<evidence type="ECO:0000256" key="6">
    <source>
        <dbReference type="ARBA" id="ARBA00022723"/>
    </source>
</evidence>
<keyword evidence="10" id="KW-0376">Hydrogen peroxide</keyword>
<evidence type="ECO:0000256" key="11">
    <source>
        <dbReference type="PIRSR" id="PIRSR600823-3"/>
    </source>
</evidence>
<evidence type="ECO:0000256" key="3">
    <source>
        <dbReference type="ARBA" id="ARBA00004613"/>
    </source>
</evidence>
<comment type="subcellular location">
    <subcellularLocation>
        <location evidence="3">Secreted</location>
    </subcellularLocation>
</comment>
<keyword evidence="6 11" id="KW-0479">Metal-binding</keyword>
<keyword evidence="9" id="KW-0408">Iron</keyword>
<comment type="cofactor">
    <cofactor evidence="2">
        <name>heme b</name>
        <dbReference type="ChEBI" id="CHEBI:60344"/>
    </cofactor>
</comment>
<gene>
    <name evidence="15" type="ORF">HU200_035592</name>
</gene>
<dbReference type="GO" id="GO:0020037">
    <property type="term" value="F:heme binding"/>
    <property type="evidence" value="ECO:0007669"/>
    <property type="project" value="InterPro"/>
</dbReference>
<dbReference type="GO" id="GO:0006979">
    <property type="term" value="P:response to oxidative stress"/>
    <property type="evidence" value="ECO:0007669"/>
    <property type="project" value="InterPro"/>
</dbReference>
<evidence type="ECO:0000256" key="9">
    <source>
        <dbReference type="ARBA" id="ARBA00023004"/>
    </source>
</evidence>
<dbReference type="OrthoDB" id="2113341at2759"/>
<feature type="compositionally biased region" description="Basic residues" evidence="13">
    <location>
        <begin position="59"/>
        <end position="70"/>
    </location>
</feature>
<dbReference type="Proteomes" id="UP000636709">
    <property type="component" value="Unassembled WGS sequence"/>
</dbReference>
<reference evidence="15" key="1">
    <citation type="submission" date="2020-07" db="EMBL/GenBank/DDBJ databases">
        <title>Genome sequence and genetic diversity analysis of an under-domesticated orphan crop, white fonio (Digitaria exilis).</title>
        <authorList>
            <person name="Bennetzen J.L."/>
            <person name="Chen S."/>
            <person name="Ma X."/>
            <person name="Wang X."/>
            <person name="Yssel A.E.J."/>
            <person name="Chaluvadi S.R."/>
            <person name="Johnson M."/>
            <person name="Gangashetty P."/>
            <person name="Hamidou F."/>
            <person name="Sanogo M.D."/>
            <person name="Zwaenepoel A."/>
            <person name="Wallace J."/>
            <person name="Van De Peer Y."/>
            <person name="Van Deynze A."/>
        </authorList>
    </citation>
    <scope>NUCLEOTIDE SEQUENCE</scope>
    <source>
        <tissue evidence="15">Leaves</tissue>
    </source>
</reference>
<evidence type="ECO:0000256" key="4">
    <source>
        <dbReference type="ARBA" id="ARBA00022559"/>
    </source>
</evidence>
<evidence type="ECO:0000256" key="7">
    <source>
        <dbReference type="ARBA" id="ARBA00022837"/>
    </source>
</evidence>
<feature type="binding site" evidence="11">
    <location>
        <position position="78"/>
    </location>
    <ligand>
        <name>Ca(2+)</name>
        <dbReference type="ChEBI" id="CHEBI:29108"/>
        <label>2</label>
    </ligand>
</feature>
<dbReference type="InterPro" id="IPR010255">
    <property type="entry name" value="Haem_peroxidase_sf"/>
</dbReference>
<dbReference type="InterPro" id="IPR002016">
    <property type="entry name" value="Haem_peroxidase"/>
</dbReference>
<dbReference type="InterPro" id="IPR000823">
    <property type="entry name" value="Peroxidase_pln"/>
</dbReference>